<reference evidence="1" key="1">
    <citation type="submission" date="2022-08" db="EMBL/GenBank/DDBJ databases">
        <authorList>
            <person name="Tistechok S."/>
            <person name="Samborskyy M."/>
            <person name="Roman I."/>
        </authorList>
    </citation>
    <scope>NUCLEOTIDE SEQUENCE</scope>
    <source>
        <strain evidence="1">DSM 103496</strain>
    </source>
</reference>
<sequence>MERNRGASYRLDPPPNGTAVVGADTGPGGLLDARNEVVPFHGRIRELGALTRWRDDPARMATLLLHGVAGVGKTRLANKFVVDSRAAGWTVLVARHGEGSADLRPAASSTRLLVVVDDADRWPWADLRDLLREPWQRTSAESRVLLLSRLAGWWWSSTRQRGAEIGHVMTDLPLVDRPEEHAEQYAVACSTFARTLGVDRPSAEPRHADTTFDVHMAALAFVLGAAPGSGRSDLVRHLMSRDGVPVGSPRLGEDFLAVALLDPRIEAEVSAAGLGTLVQAARRWPHLRKRAEALFTADPELARTASASTLLALVEMSSIPLLRAIAPHVFDEQRLTGDVLPAVLTRRLVEHAVAVGSDPLEHAELYGMLGARAALASLRDEALVAAHREVGLYRELAVDDETEHRPALAEALGDLGLRFVAVGEPGEALLAARESVALCEEVVGEDPERTPQLAAAFEQLAQRCTALGLREEAVEAIGRATALYQGLAVASPGLFRLDFAKAGHQLAVRLFDVGRTSEASEVAERTVEAWRVVAEADPRFEPDFARTLAQIGMVLRSNDLRAEAVEVVEESIVVLRRLVAVNPRGFEPDLAVALTSCSSLLLEADRRVDAVRFAEEAVAVRRRVAESGLPGHQASLAAALCHLVETSDRFEDRLAAAEEAVDLLRRTGGHRVDLAVAWATLAGVLLYDRRDYEAHRAVDEVLLIVRLLPRQALVVDGPRVTRAVVALSDELSAVRHHGKAVELAELVVVLWRDLTDPAAHLYALHRLALALGQARRHDEARDVAHTAVVLWHLLRTPENLAADIGYSEALATYARLCAATGTALEHALDAAHRAVRVARTANTSPAGLTRALTAVDLVLDAVATPS</sequence>
<protein>
    <submittedName>
        <fullName evidence="1">Tetratricopeptide repeat protein</fullName>
    </submittedName>
</protein>
<dbReference type="Proteomes" id="UP001141259">
    <property type="component" value="Unassembled WGS sequence"/>
</dbReference>
<evidence type="ECO:0000313" key="1">
    <source>
        <dbReference type="EMBL" id="MCS7476143.1"/>
    </source>
</evidence>
<comment type="caution">
    <text evidence="1">The sequence shown here is derived from an EMBL/GenBank/DDBJ whole genome shotgun (WGS) entry which is preliminary data.</text>
</comment>
<dbReference type="PANTHER" id="PTHR19959">
    <property type="entry name" value="KINESIN LIGHT CHAIN"/>
    <property type="match status" value="1"/>
</dbReference>
<dbReference type="AlphaFoldDB" id="A0A9X2ZZR0"/>
<dbReference type="Pfam" id="PF13374">
    <property type="entry name" value="TPR_10"/>
    <property type="match status" value="1"/>
</dbReference>
<dbReference type="RefSeq" id="WP_259621656.1">
    <property type="nucleotide sequence ID" value="NZ_JANYMP010000002.1"/>
</dbReference>
<dbReference type="PANTHER" id="PTHR19959:SF119">
    <property type="entry name" value="FUNGAL LIPASE-LIKE DOMAIN-CONTAINING PROTEIN"/>
    <property type="match status" value="1"/>
</dbReference>
<keyword evidence="2" id="KW-1185">Reference proteome</keyword>
<dbReference type="InterPro" id="IPR027417">
    <property type="entry name" value="P-loop_NTPase"/>
</dbReference>
<organism evidence="1 2">
    <name type="scientific">Umezawaea endophytica</name>
    <dbReference type="NCBI Taxonomy" id="1654476"/>
    <lineage>
        <taxon>Bacteria</taxon>
        <taxon>Bacillati</taxon>
        <taxon>Actinomycetota</taxon>
        <taxon>Actinomycetes</taxon>
        <taxon>Pseudonocardiales</taxon>
        <taxon>Pseudonocardiaceae</taxon>
        <taxon>Umezawaea</taxon>
    </lineage>
</organism>
<dbReference type="SUPFAM" id="SSF52540">
    <property type="entry name" value="P-loop containing nucleoside triphosphate hydrolases"/>
    <property type="match status" value="1"/>
</dbReference>
<dbReference type="EMBL" id="JANYMP010000002">
    <property type="protein sequence ID" value="MCS7476143.1"/>
    <property type="molecule type" value="Genomic_DNA"/>
</dbReference>
<dbReference type="SUPFAM" id="SSF48452">
    <property type="entry name" value="TPR-like"/>
    <property type="match status" value="2"/>
</dbReference>
<dbReference type="InterPro" id="IPR011990">
    <property type="entry name" value="TPR-like_helical_dom_sf"/>
</dbReference>
<proteinExistence type="predicted"/>
<evidence type="ECO:0000313" key="2">
    <source>
        <dbReference type="Proteomes" id="UP001141259"/>
    </source>
</evidence>
<accession>A0A9X2ZZR0</accession>
<gene>
    <name evidence="1" type="ORF">NZH93_04700</name>
</gene>
<name>A0A9X2ZZR0_9PSEU</name>
<dbReference type="Gene3D" id="1.25.40.10">
    <property type="entry name" value="Tetratricopeptide repeat domain"/>
    <property type="match status" value="2"/>
</dbReference>